<proteinExistence type="predicted"/>
<reference evidence="1 2" key="1">
    <citation type="submission" date="2021-02" db="EMBL/GenBank/DDBJ databases">
        <title>Complete genome of Desulfoluna sp. strain ASN36.</title>
        <authorList>
            <person name="Takahashi A."/>
            <person name="Kojima H."/>
            <person name="Fukui M."/>
        </authorList>
    </citation>
    <scope>NUCLEOTIDE SEQUENCE [LARGE SCALE GENOMIC DNA]</scope>
    <source>
        <strain evidence="1 2">ASN36</strain>
    </source>
</reference>
<sequence length="126" mass="14737">MNQVFTEMMKGFDTWKSWDMSKNLEMFNTSDAARMGVRFIDFQKSAFNTSFDTMLKIQEQSQKVATAFLTNNKAIPDSGRAMMQEWQAQLTNNQTEFQKYITDHYDRLIDMIQPKDKELSPGQPTK</sequence>
<evidence type="ECO:0000313" key="1">
    <source>
        <dbReference type="EMBL" id="BCS95957.1"/>
    </source>
</evidence>
<dbReference type="EMBL" id="AP024488">
    <property type="protein sequence ID" value="BCS95957.1"/>
    <property type="molecule type" value="Genomic_DNA"/>
</dbReference>
<dbReference type="Proteomes" id="UP001320148">
    <property type="component" value="Chromosome"/>
</dbReference>
<evidence type="ECO:0008006" key="3">
    <source>
        <dbReference type="Google" id="ProtNLM"/>
    </source>
</evidence>
<organism evidence="1 2">
    <name type="scientific">Desulfoluna limicola</name>
    <dbReference type="NCBI Taxonomy" id="2810562"/>
    <lineage>
        <taxon>Bacteria</taxon>
        <taxon>Pseudomonadati</taxon>
        <taxon>Thermodesulfobacteriota</taxon>
        <taxon>Desulfobacteria</taxon>
        <taxon>Desulfobacterales</taxon>
        <taxon>Desulfolunaceae</taxon>
        <taxon>Desulfoluna</taxon>
    </lineage>
</organism>
<keyword evidence="2" id="KW-1185">Reference proteome</keyword>
<name>A0ABM7PF65_9BACT</name>
<dbReference type="RefSeq" id="WP_236892313.1">
    <property type="nucleotide sequence ID" value="NZ_AP024488.1"/>
</dbReference>
<gene>
    <name evidence="1" type="ORF">DSLASN_15890</name>
</gene>
<evidence type="ECO:0000313" key="2">
    <source>
        <dbReference type="Proteomes" id="UP001320148"/>
    </source>
</evidence>
<accession>A0ABM7PF65</accession>
<protein>
    <recommendedName>
        <fullName evidence="3">Phasin domain-containing protein</fullName>
    </recommendedName>
</protein>